<evidence type="ECO:0000313" key="12">
    <source>
        <dbReference type="Proteomes" id="UP001056384"/>
    </source>
</evidence>
<keyword evidence="6" id="KW-0963">Cytoplasm</keyword>
<proteinExistence type="inferred from homology"/>
<dbReference type="Pfam" id="PF01399">
    <property type="entry name" value="PCI"/>
    <property type="match status" value="1"/>
</dbReference>
<dbReference type="AlphaFoldDB" id="A0A9Q9EI48"/>
<evidence type="ECO:0000256" key="1">
    <source>
        <dbReference type="ARBA" id="ARBA00004123"/>
    </source>
</evidence>
<dbReference type="Proteomes" id="UP001056384">
    <property type="component" value="Chromosome 3"/>
</dbReference>
<dbReference type="GO" id="GO:0003677">
    <property type="term" value="F:DNA binding"/>
    <property type="evidence" value="ECO:0007669"/>
    <property type="project" value="UniProtKB-KW"/>
</dbReference>
<dbReference type="InterPro" id="IPR050871">
    <property type="entry name" value="26S_Proteasome/COP9_Components"/>
</dbReference>
<evidence type="ECO:0000256" key="5">
    <source>
        <dbReference type="ARBA" id="ARBA00014879"/>
    </source>
</evidence>
<dbReference type="SMART" id="SM00088">
    <property type="entry name" value="PINT"/>
    <property type="match status" value="1"/>
</dbReference>
<evidence type="ECO:0000259" key="10">
    <source>
        <dbReference type="PROSITE" id="PS50250"/>
    </source>
</evidence>
<dbReference type="InterPro" id="IPR036390">
    <property type="entry name" value="WH_DNA-bd_sf"/>
</dbReference>
<dbReference type="SMART" id="SM00753">
    <property type="entry name" value="PAM"/>
    <property type="match status" value="1"/>
</dbReference>
<dbReference type="GO" id="GO:0008180">
    <property type="term" value="C:COP9 signalosome"/>
    <property type="evidence" value="ECO:0007669"/>
    <property type="project" value="UniProtKB-KW"/>
</dbReference>
<keyword evidence="11" id="KW-0238">DNA-binding</keyword>
<keyword evidence="11" id="KW-0647">Proteasome</keyword>
<evidence type="ECO:0000313" key="11">
    <source>
        <dbReference type="EMBL" id="USW50714.1"/>
    </source>
</evidence>
<evidence type="ECO:0000256" key="6">
    <source>
        <dbReference type="ARBA" id="ARBA00022490"/>
    </source>
</evidence>
<protein>
    <recommendedName>
        <fullName evidence="5">COP9 signalosome complex subunit 2</fullName>
    </recommendedName>
</protein>
<dbReference type="GO" id="GO:0005737">
    <property type="term" value="C:cytoplasm"/>
    <property type="evidence" value="ECO:0007669"/>
    <property type="project" value="UniProtKB-SubCell"/>
</dbReference>
<evidence type="ECO:0000256" key="8">
    <source>
        <dbReference type="ARBA" id="ARBA00023242"/>
    </source>
</evidence>
<dbReference type="InterPro" id="IPR000717">
    <property type="entry name" value="PCI_dom"/>
</dbReference>
<evidence type="ECO:0000256" key="4">
    <source>
        <dbReference type="ARBA" id="ARBA00011098"/>
    </source>
</evidence>
<accession>A0A9Q9EI48</accession>
<comment type="subunit">
    <text evidence="4">Component of the COP9 signalosome (CSN) complex.</text>
</comment>
<evidence type="ECO:0000256" key="3">
    <source>
        <dbReference type="ARBA" id="ARBA00009318"/>
    </source>
</evidence>
<gene>
    <name evidence="11" type="ORF">Slin15195_G040330</name>
</gene>
<dbReference type="GO" id="GO:0000502">
    <property type="term" value="C:proteasome complex"/>
    <property type="evidence" value="ECO:0007669"/>
    <property type="project" value="UniProtKB-KW"/>
</dbReference>
<comment type="subcellular location">
    <subcellularLocation>
        <location evidence="2">Cytoplasm</location>
    </subcellularLocation>
    <subcellularLocation>
        <location evidence="1">Nucleus</location>
    </subcellularLocation>
</comment>
<comment type="similarity">
    <text evidence="3">Belongs to the CSN2 family.</text>
</comment>
<name>A0A9Q9EI48_9PEZI</name>
<organism evidence="11 12">
    <name type="scientific">Septoria linicola</name>
    <dbReference type="NCBI Taxonomy" id="215465"/>
    <lineage>
        <taxon>Eukaryota</taxon>
        <taxon>Fungi</taxon>
        <taxon>Dikarya</taxon>
        <taxon>Ascomycota</taxon>
        <taxon>Pezizomycotina</taxon>
        <taxon>Dothideomycetes</taxon>
        <taxon>Dothideomycetidae</taxon>
        <taxon>Mycosphaerellales</taxon>
        <taxon>Mycosphaerellaceae</taxon>
        <taxon>Septoria</taxon>
    </lineage>
</organism>
<feature type="region of interest" description="Disordered" evidence="9">
    <location>
        <begin position="1"/>
        <end position="35"/>
    </location>
</feature>
<dbReference type="Gene3D" id="1.25.40.570">
    <property type="match status" value="1"/>
</dbReference>
<dbReference type="OrthoDB" id="194139at2759"/>
<dbReference type="EMBL" id="CP099420">
    <property type="protein sequence ID" value="USW50714.1"/>
    <property type="molecule type" value="Genomic_DNA"/>
</dbReference>
<dbReference type="SUPFAM" id="SSF46785">
    <property type="entry name" value="Winged helix' DNA-binding domain"/>
    <property type="match status" value="1"/>
</dbReference>
<evidence type="ECO:0000256" key="9">
    <source>
        <dbReference type="SAM" id="MobiDB-lite"/>
    </source>
</evidence>
<dbReference type="FunFam" id="1.25.40.570:FF:000006">
    <property type="entry name" value="COP9 signalosome complex subunit 2"/>
    <property type="match status" value="1"/>
</dbReference>
<feature type="compositionally biased region" description="Gly residues" evidence="9">
    <location>
        <begin position="456"/>
        <end position="465"/>
    </location>
</feature>
<dbReference type="PANTHER" id="PTHR10678">
    <property type="entry name" value="26S PROTEASOME NON-ATPASE REGULATORY SUBUNIT 11/COP9 SIGNALOSOME COMPLEX SUBUNIT 2"/>
    <property type="match status" value="1"/>
</dbReference>
<dbReference type="PROSITE" id="PS50250">
    <property type="entry name" value="PCI"/>
    <property type="match status" value="1"/>
</dbReference>
<evidence type="ECO:0000256" key="7">
    <source>
        <dbReference type="ARBA" id="ARBA00022790"/>
    </source>
</evidence>
<reference evidence="11" key="1">
    <citation type="submission" date="2022-06" db="EMBL/GenBank/DDBJ databases">
        <title>Complete genome sequences of two strains of the flax pathogen Septoria linicola.</title>
        <authorList>
            <person name="Lapalu N."/>
            <person name="Simon A."/>
            <person name="Demenou B."/>
            <person name="Paumier D."/>
            <person name="Guillot M.-P."/>
            <person name="Gout L."/>
            <person name="Valade R."/>
        </authorList>
    </citation>
    <scope>NUCLEOTIDE SEQUENCE</scope>
    <source>
        <strain evidence="11">SE15195</strain>
    </source>
</reference>
<feature type="compositionally biased region" description="Basic residues" evidence="9">
    <location>
        <begin position="483"/>
        <end position="492"/>
    </location>
</feature>
<feature type="domain" description="PCI" evidence="10">
    <location>
        <begin position="254"/>
        <end position="422"/>
    </location>
</feature>
<evidence type="ECO:0000256" key="2">
    <source>
        <dbReference type="ARBA" id="ARBA00004496"/>
    </source>
</evidence>
<sequence>MSDDDDFMQDSDEENYDFEYEDDDDADGDDGDVDVENKYYNAKQMKGDNPEEAIQEFLGVPALEPEKGDWGFKGLKQAIKLEFKLSRYEDAVAHYTELLTYVKSAVTRNYSEKSINNMLDFIEKNAEDEAANECMEKFYSKTLESFQATNNERLWLSTNTKLARLWLAQKDYARLTDKVRELHKACQREDGTDDPSKGTYSMEAYALEIQMYAETRNNKRLKGLYQRALRVRSAVPHPKIMGIIRECGGKMHMSEENWKDAQSDFFESFRNYDEAGSLQRIQVLKYLVLTTMLMGSDINPFDSQETKPYKNDPRIAAMTELVDAYQRDDIHQYETVLQKNKDLLADPFIAENIDEVTRNMRTKAVVKLVAPYTRFRLDFIAKRLKISIPEVQDIVGFLIMDKKLHGKINQEAGTVEIESRADLDRMHAVADWTVAIRSLANVVLNEGEGFKSEDAGLGGQGGPGVGDVFDAMPQGPRGQFAGGRKRPGRLGK</sequence>
<keyword evidence="8" id="KW-0539">Nucleus</keyword>
<feature type="compositionally biased region" description="Acidic residues" evidence="9">
    <location>
        <begin position="1"/>
        <end position="34"/>
    </location>
</feature>
<feature type="region of interest" description="Disordered" evidence="9">
    <location>
        <begin position="453"/>
        <end position="492"/>
    </location>
</feature>
<keyword evidence="12" id="KW-1185">Reference proteome</keyword>
<keyword evidence="7" id="KW-0736">Signalosome</keyword>